<comment type="caution">
    <text evidence="1">The sequence shown here is derived from an EMBL/GenBank/DDBJ whole genome shotgun (WGS) entry which is preliminary data.</text>
</comment>
<accession>A0A0G0ZJ19</accession>
<gene>
    <name evidence="1" type="ORF">UV11_C0004G0017</name>
</gene>
<proteinExistence type="predicted"/>
<protein>
    <submittedName>
        <fullName evidence="1">Uncharacterized protein</fullName>
    </submittedName>
</protein>
<name>A0A0G0ZJ19_9BACT</name>
<dbReference type="Proteomes" id="UP000034036">
    <property type="component" value="Unassembled WGS sequence"/>
</dbReference>
<evidence type="ECO:0000313" key="1">
    <source>
        <dbReference type="EMBL" id="KKS48747.1"/>
    </source>
</evidence>
<organism evidence="1 2">
    <name type="scientific">Candidatus Giovannonibacteria bacterium GW2011_GWF2_42_19</name>
    <dbReference type="NCBI Taxonomy" id="1618659"/>
    <lineage>
        <taxon>Bacteria</taxon>
        <taxon>Candidatus Giovannoniibacteriota</taxon>
    </lineage>
</organism>
<sequence length="67" mass="7600">MSSRIKIKKGMTAQEIQNEFFRSMSVQESVRLASKFYAFGRKLNKLGEGYDGTRRAAHKNSGNSRKA</sequence>
<dbReference type="EMBL" id="LCDF01000004">
    <property type="protein sequence ID" value="KKS48747.1"/>
    <property type="molecule type" value="Genomic_DNA"/>
</dbReference>
<dbReference type="AlphaFoldDB" id="A0A0G0ZJ19"/>
<reference evidence="1 2" key="1">
    <citation type="journal article" date="2015" name="Nature">
        <title>rRNA introns, odd ribosomes, and small enigmatic genomes across a large radiation of phyla.</title>
        <authorList>
            <person name="Brown C.T."/>
            <person name="Hug L.A."/>
            <person name="Thomas B.C."/>
            <person name="Sharon I."/>
            <person name="Castelle C.J."/>
            <person name="Singh A."/>
            <person name="Wilkins M.J."/>
            <person name="Williams K.H."/>
            <person name="Banfield J.F."/>
        </authorList>
    </citation>
    <scope>NUCLEOTIDE SEQUENCE [LARGE SCALE GENOMIC DNA]</scope>
</reference>
<evidence type="ECO:0000313" key="2">
    <source>
        <dbReference type="Proteomes" id="UP000034036"/>
    </source>
</evidence>